<feature type="active site" description="Proton donor" evidence="7">
    <location>
        <position position="288"/>
    </location>
</feature>
<keyword evidence="11" id="KW-1185">Reference proteome</keyword>
<feature type="region of interest" description="Disordered" evidence="8">
    <location>
        <begin position="14"/>
        <end position="107"/>
    </location>
</feature>
<dbReference type="FunFam" id="3.40.532.10:FF:000010">
    <property type="entry name" value="Ubiquitin carboxyl-terminal hydrolase"/>
    <property type="match status" value="1"/>
</dbReference>
<evidence type="ECO:0000256" key="2">
    <source>
        <dbReference type="ARBA" id="ARBA00012759"/>
    </source>
</evidence>
<dbReference type="InterPro" id="IPR036959">
    <property type="entry name" value="Peptidase_C12_UCH_sf"/>
</dbReference>
<comment type="catalytic activity">
    <reaction evidence="1 7">
        <text>Thiol-dependent hydrolysis of ester, thioester, amide, peptide and isopeptide bonds formed by the C-terminal Gly of ubiquitin (a 76-residue protein attached to proteins as an intracellular targeting signal).</text>
        <dbReference type="EC" id="3.4.19.12"/>
    </reaction>
</comment>
<dbReference type="Proteomes" id="UP000250266">
    <property type="component" value="Unassembled WGS sequence"/>
</dbReference>
<dbReference type="GO" id="GO:0016579">
    <property type="term" value="P:protein deubiquitination"/>
    <property type="evidence" value="ECO:0007669"/>
    <property type="project" value="TreeGrafter"/>
</dbReference>
<organism evidence="10 11">
    <name type="scientific">Lepidopterella palustris CBS 459.81</name>
    <dbReference type="NCBI Taxonomy" id="1314670"/>
    <lineage>
        <taxon>Eukaryota</taxon>
        <taxon>Fungi</taxon>
        <taxon>Dikarya</taxon>
        <taxon>Ascomycota</taxon>
        <taxon>Pezizomycotina</taxon>
        <taxon>Dothideomycetes</taxon>
        <taxon>Pleosporomycetidae</taxon>
        <taxon>Mytilinidiales</taxon>
        <taxon>Argynnaceae</taxon>
        <taxon>Lepidopterella</taxon>
    </lineage>
</organism>
<dbReference type="PANTHER" id="PTHR10589:SF29">
    <property type="entry name" value="UBIQUITIN CARBOXYL-TERMINAL HYDROLASE"/>
    <property type="match status" value="1"/>
</dbReference>
<keyword evidence="3 7" id="KW-0645">Protease</keyword>
<evidence type="ECO:0000256" key="6">
    <source>
        <dbReference type="ARBA" id="ARBA00022807"/>
    </source>
</evidence>
<feature type="compositionally biased region" description="Polar residues" evidence="8">
    <location>
        <begin position="36"/>
        <end position="59"/>
    </location>
</feature>
<feature type="region of interest" description="Disordered" evidence="8">
    <location>
        <begin position="260"/>
        <end position="279"/>
    </location>
</feature>
<dbReference type="EC" id="3.4.19.12" evidence="2 7"/>
<dbReference type="PANTHER" id="PTHR10589">
    <property type="entry name" value="UBIQUITIN CARBOXYL-TERMINAL HYDROLASE"/>
    <property type="match status" value="1"/>
</dbReference>
<dbReference type="PROSITE" id="PS52048">
    <property type="entry name" value="UCH_DOMAIN"/>
    <property type="match status" value="1"/>
</dbReference>
<dbReference type="Gene3D" id="3.40.532.10">
    <property type="entry name" value="Peptidase C12, ubiquitin carboxyl-terminal hydrolase"/>
    <property type="match status" value="1"/>
</dbReference>
<keyword evidence="4 7" id="KW-0833">Ubl conjugation pathway</keyword>
<dbReference type="EMBL" id="KV744955">
    <property type="protein sequence ID" value="OCK80563.1"/>
    <property type="molecule type" value="Genomic_DNA"/>
</dbReference>
<accession>A0A8E2EBJ8</accession>
<name>A0A8E2EBJ8_9PEZI</name>
<sequence length="498" mass="55615">MNVTPEKFVLLDRATFTDQRTCAKKSASPEPPISSLPATTPQPNGSSLKGQNSTSNKSKPITEVHRALSTVIEPPRTPKGAAANGNAKSQSPEQTYSPPNQPANDNDKAMWQGFCEIESDPAYFTIMLSEFGIRDVKVQELFSLDMMDELPQPVHGLVLLYRYREVDTGHQEPCPDNVWFANQTAQNACATTALINIMMNASGVDLGEPLLQFKHFTETFTPALRGQEIANFEFVKRIHNSFAKKTDMLHIDLSMKESWDARDKPKPKPKSKKRKADEFGDDPNAAFHFIAYVPVDGDIWKLDGLDFEPSKIGSYTNTDWLPVVRAKLDAIMASGRVYDQEDVQYTLLAVVKDPLATLRADLAVNIKTAELLERRLDQISADWRAFAPRDDDDREPALRGPSEELGVGVATLDNAAVPESLQQRITADGDVATLLDRHGAVVGEQAKLRMDIRSQQWAREDDERKARERRHDFGPMIGVWLKMLAKKGVLEEMVAQNK</sequence>
<dbReference type="Pfam" id="PF01088">
    <property type="entry name" value="Peptidase_C12"/>
    <property type="match status" value="1"/>
</dbReference>
<evidence type="ECO:0000313" key="11">
    <source>
        <dbReference type="Proteomes" id="UP000250266"/>
    </source>
</evidence>
<feature type="site" description="Transition state stabilizer" evidence="7">
    <location>
        <position position="183"/>
    </location>
</feature>
<dbReference type="GO" id="GO:0005737">
    <property type="term" value="C:cytoplasm"/>
    <property type="evidence" value="ECO:0007669"/>
    <property type="project" value="TreeGrafter"/>
</dbReference>
<evidence type="ECO:0000256" key="8">
    <source>
        <dbReference type="SAM" id="MobiDB-lite"/>
    </source>
</evidence>
<dbReference type="PROSITE" id="PS52049">
    <property type="entry name" value="ULD"/>
    <property type="match status" value="1"/>
</dbReference>
<dbReference type="AlphaFoldDB" id="A0A8E2EBJ8"/>
<dbReference type="GO" id="GO:0006511">
    <property type="term" value="P:ubiquitin-dependent protein catabolic process"/>
    <property type="evidence" value="ECO:0007669"/>
    <property type="project" value="UniProtKB-UniRule"/>
</dbReference>
<dbReference type="SUPFAM" id="SSF54001">
    <property type="entry name" value="Cysteine proteinases"/>
    <property type="match status" value="1"/>
</dbReference>
<gene>
    <name evidence="10" type="ORF">K432DRAFT_297421</name>
</gene>
<evidence type="ECO:0000256" key="4">
    <source>
        <dbReference type="ARBA" id="ARBA00022786"/>
    </source>
</evidence>
<evidence type="ECO:0000256" key="5">
    <source>
        <dbReference type="ARBA" id="ARBA00022801"/>
    </source>
</evidence>
<protein>
    <recommendedName>
        <fullName evidence="2 7">ubiquitinyl hydrolase 1</fullName>
        <ecNumber evidence="2 7">3.4.19.12</ecNumber>
    </recommendedName>
</protein>
<feature type="compositionally biased region" description="Polar residues" evidence="8">
    <location>
        <begin position="86"/>
        <end position="104"/>
    </location>
</feature>
<feature type="active site" description="Nucleophile" evidence="7">
    <location>
        <position position="189"/>
    </location>
</feature>
<evidence type="ECO:0000313" key="10">
    <source>
        <dbReference type="EMBL" id="OCK80563.1"/>
    </source>
</evidence>
<dbReference type="GO" id="GO:0004843">
    <property type="term" value="F:cysteine-type deubiquitinase activity"/>
    <property type="evidence" value="ECO:0007669"/>
    <property type="project" value="UniProtKB-UniRule"/>
</dbReference>
<evidence type="ECO:0000256" key="3">
    <source>
        <dbReference type="ARBA" id="ARBA00022670"/>
    </source>
</evidence>
<keyword evidence="6 7" id="KW-0788">Thiol protease</keyword>
<proteinExistence type="inferred from homology"/>
<feature type="site" description="Important for enzyme activity" evidence="7">
    <location>
        <position position="303"/>
    </location>
</feature>
<feature type="domain" description="UCH catalytic" evidence="9">
    <location>
        <begin position="113"/>
        <end position="352"/>
    </location>
</feature>
<comment type="similarity">
    <text evidence="7">Belongs to the peptidase C12 family.</text>
</comment>
<dbReference type="OrthoDB" id="1924260at2759"/>
<reference evidence="10 11" key="1">
    <citation type="journal article" date="2016" name="Nat. Commun.">
        <title>Ectomycorrhizal ecology is imprinted in the genome of the dominant symbiotic fungus Cenococcum geophilum.</title>
        <authorList>
            <consortium name="DOE Joint Genome Institute"/>
            <person name="Peter M."/>
            <person name="Kohler A."/>
            <person name="Ohm R.A."/>
            <person name="Kuo A."/>
            <person name="Krutzmann J."/>
            <person name="Morin E."/>
            <person name="Arend M."/>
            <person name="Barry K.W."/>
            <person name="Binder M."/>
            <person name="Choi C."/>
            <person name="Clum A."/>
            <person name="Copeland A."/>
            <person name="Grisel N."/>
            <person name="Haridas S."/>
            <person name="Kipfer T."/>
            <person name="LaButti K."/>
            <person name="Lindquist E."/>
            <person name="Lipzen A."/>
            <person name="Maire R."/>
            <person name="Meier B."/>
            <person name="Mihaltcheva S."/>
            <person name="Molinier V."/>
            <person name="Murat C."/>
            <person name="Poggeler S."/>
            <person name="Quandt C.A."/>
            <person name="Sperisen C."/>
            <person name="Tritt A."/>
            <person name="Tisserant E."/>
            <person name="Crous P.W."/>
            <person name="Henrissat B."/>
            <person name="Nehls U."/>
            <person name="Egli S."/>
            <person name="Spatafora J.W."/>
            <person name="Grigoriev I.V."/>
            <person name="Martin F.M."/>
        </authorList>
    </citation>
    <scope>NUCLEOTIDE SEQUENCE [LARGE SCALE GENOMIC DNA]</scope>
    <source>
        <strain evidence="10 11">CBS 459.81</strain>
    </source>
</reference>
<keyword evidence="5 7" id="KW-0378">Hydrolase</keyword>
<dbReference type="InterPro" id="IPR001578">
    <property type="entry name" value="Peptidase_C12_UCH"/>
</dbReference>
<evidence type="ECO:0000256" key="7">
    <source>
        <dbReference type="PROSITE-ProRule" id="PRU01393"/>
    </source>
</evidence>
<evidence type="ECO:0000259" key="9">
    <source>
        <dbReference type="PROSITE" id="PS52048"/>
    </source>
</evidence>
<evidence type="ECO:0000256" key="1">
    <source>
        <dbReference type="ARBA" id="ARBA00000707"/>
    </source>
</evidence>
<dbReference type="InterPro" id="IPR038765">
    <property type="entry name" value="Papain-like_cys_pep_sf"/>
</dbReference>